<keyword evidence="14" id="KW-1185">Reference proteome</keyword>
<evidence type="ECO:0000256" key="2">
    <source>
        <dbReference type="ARBA" id="ARBA00004370"/>
    </source>
</evidence>
<evidence type="ECO:0000256" key="11">
    <source>
        <dbReference type="SAM" id="Phobius"/>
    </source>
</evidence>
<organism evidence="13 14">
    <name type="scientific">Fusarium torreyae</name>
    <dbReference type="NCBI Taxonomy" id="1237075"/>
    <lineage>
        <taxon>Eukaryota</taxon>
        <taxon>Fungi</taxon>
        <taxon>Dikarya</taxon>
        <taxon>Ascomycota</taxon>
        <taxon>Pezizomycotina</taxon>
        <taxon>Sordariomycetes</taxon>
        <taxon>Hypocreomycetidae</taxon>
        <taxon>Hypocreales</taxon>
        <taxon>Nectriaceae</taxon>
        <taxon>Fusarium</taxon>
    </lineage>
</organism>
<dbReference type="Pfam" id="PF01494">
    <property type="entry name" value="FAD_binding_3"/>
    <property type="match status" value="1"/>
</dbReference>
<name>A0A9W8VB58_9HYPO</name>
<dbReference type="GO" id="GO:0016020">
    <property type="term" value="C:membrane"/>
    <property type="evidence" value="ECO:0007669"/>
    <property type="project" value="UniProtKB-SubCell"/>
</dbReference>
<keyword evidence="9" id="KW-0503">Monooxygenase</keyword>
<dbReference type="OrthoDB" id="10029326at2759"/>
<evidence type="ECO:0000256" key="9">
    <source>
        <dbReference type="ARBA" id="ARBA00023033"/>
    </source>
</evidence>
<evidence type="ECO:0000256" key="1">
    <source>
        <dbReference type="ARBA" id="ARBA00001974"/>
    </source>
</evidence>
<feature type="transmembrane region" description="Helical" evidence="11">
    <location>
        <begin position="764"/>
        <end position="786"/>
    </location>
</feature>
<dbReference type="PANTHER" id="PTHR47356">
    <property type="entry name" value="FAD-DEPENDENT MONOOXYGENASE ASQG-RELATED"/>
    <property type="match status" value="1"/>
</dbReference>
<comment type="similarity">
    <text evidence="3">Belongs to the paxM FAD-dependent monooxygenase family.</text>
</comment>
<accession>A0A9W8VB58</accession>
<sequence>MSQNKPFKVVIVGGSVAGLAMANMLQANNIDYILLEAYPTIAPQVGASIGLLPHGNRILDQLGVFDKLMNFSRPIDTFTFRNARGKPIAACRDIKRHGFPILFLDRQKLLEVLYDNIHDKTKILSNKRVVQVQTSDRGSAAVTSDGETYPGDILIGADGIHSTVRNEMWKLANKLEPGSVDTSEAESVHCDYSCIFGISSSCPGVKAGDMNSVFRDRASYLIIGGLNGRTYWFRFQKFPKRLFGSQIPRFTDVETQETIKSALHEDILPGVKFSKLIENQVSGSMTPLVEHVYKKWHFGRVTTVGDSCHKFHPIGGHGGNAAIETAATLTNLLVESLKRSSTGRLTTLQVDGVFRRVQELRQDRAIAVKTYSHEQQRTESLDNWFRKLTAFYLLPLVDNEDVTFNFSCQIPASEKLDMLPVDRQERLVPFKDELLSDPRGRGPIKWLLIGFYVFLAACVYYGMWVFPSKWGLDPAIGEVLTSGTFEHETSFNLVRSYTGITLVDQYFVFLSIIFMPGIRNYDPSFRMFQIYFLGLIGQPIVVWTIESYRKRNAVTLLAIPSIWFALFQSTGIGFFMPLYYAVYTYISENEPYWWPLRRAVPVNYAKVLLLAGLVGYFVPTILMFYPWSNSEVAQYMETFWQPSPLYVPVLTLALGKLVGRQDSRDTEASGDVPFLKQIYLVMAVLGVCVHWGVILSVFGHETLSFSSVFVPNVLLSPMPLASAFHNIFLVDFWGFLLASYVWCVSAVWDLSRVGRATVGITDAACILLAAHLLLGPGAAMAVVWYWREEVMAIRSFVAPVKSRKGGKDM</sequence>
<keyword evidence="8" id="KW-0560">Oxidoreductase</keyword>
<dbReference type="InterPro" id="IPR036188">
    <property type="entry name" value="FAD/NAD-bd_sf"/>
</dbReference>
<dbReference type="GO" id="GO:0071949">
    <property type="term" value="F:FAD binding"/>
    <property type="evidence" value="ECO:0007669"/>
    <property type="project" value="InterPro"/>
</dbReference>
<dbReference type="Gene3D" id="3.50.50.60">
    <property type="entry name" value="FAD/NAD(P)-binding domain"/>
    <property type="match status" value="1"/>
</dbReference>
<feature type="domain" description="FAD-binding" evidence="12">
    <location>
        <begin position="8"/>
        <end position="346"/>
    </location>
</feature>
<evidence type="ECO:0000256" key="4">
    <source>
        <dbReference type="ARBA" id="ARBA00022630"/>
    </source>
</evidence>
<evidence type="ECO:0000313" key="14">
    <source>
        <dbReference type="Proteomes" id="UP001152049"/>
    </source>
</evidence>
<dbReference type="GO" id="GO:0004497">
    <property type="term" value="F:monooxygenase activity"/>
    <property type="evidence" value="ECO:0007669"/>
    <property type="project" value="UniProtKB-KW"/>
</dbReference>
<evidence type="ECO:0000256" key="8">
    <source>
        <dbReference type="ARBA" id="ARBA00023002"/>
    </source>
</evidence>
<keyword evidence="10 11" id="KW-0472">Membrane</keyword>
<feature type="transmembrane region" description="Helical" evidence="11">
    <location>
        <begin position="607"/>
        <end position="627"/>
    </location>
</feature>
<keyword evidence="5 11" id="KW-0812">Transmembrane</keyword>
<dbReference type="Proteomes" id="UP001152049">
    <property type="component" value="Unassembled WGS sequence"/>
</dbReference>
<dbReference type="EMBL" id="JAOQAZ010000036">
    <property type="protein sequence ID" value="KAJ4248457.1"/>
    <property type="molecule type" value="Genomic_DNA"/>
</dbReference>
<evidence type="ECO:0000256" key="6">
    <source>
        <dbReference type="ARBA" id="ARBA00022827"/>
    </source>
</evidence>
<comment type="subcellular location">
    <subcellularLocation>
        <location evidence="2">Membrane</location>
    </subcellularLocation>
</comment>
<feature type="transmembrane region" description="Helical" evidence="11">
    <location>
        <begin position="528"/>
        <end position="545"/>
    </location>
</feature>
<feature type="transmembrane region" description="Helical" evidence="11">
    <location>
        <begin position="720"/>
        <end position="743"/>
    </location>
</feature>
<keyword evidence="7 11" id="KW-1133">Transmembrane helix</keyword>
<dbReference type="SUPFAM" id="SSF51905">
    <property type="entry name" value="FAD/NAD(P)-binding domain"/>
    <property type="match status" value="1"/>
</dbReference>
<evidence type="ECO:0000256" key="5">
    <source>
        <dbReference type="ARBA" id="ARBA00022692"/>
    </source>
</evidence>
<protein>
    <recommendedName>
        <fullName evidence="12">FAD-binding domain-containing protein</fullName>
    </recommendedName>
</protein>
<comment type="cofactor">
    <cofactor evidence="1">
        <name>FAD</name>
        <dbReference type="ChEBI" id="CHEBI:57692"/>
    </cofactor>
</comment>
<dbReference type="PRINTS" id="PR00420">
    <property type="entry name" value="RNGMNOXGNASE"/>
</dbReference>
<dbReference type="InterPro" id="IPR002938">
    <property type="entry name" value="FAD-bd"/>
</dbReference>
<gene>
    <name evidence="13" type="ORF">NW762_012794</name>
</gene>
<evidence type="ECO:0000256" key="10">
    <source>
        <dbReference type="ARBA" id="ARBA00023136"/>
    </source>
</evidence>
<reference evidence="13" key="1">
    <citation type="submission" date="2022-09" db="EMBL/GenBank/DDBJ databases">
        <title>Fusarium specimens isolated from Avocado Roots.</title>
        <authorList>
            <person name="Stajich J."/>
            <person name="Roper C."/>
            <person name="Heimlech-Rivalta G."/>
        </authorList>
    </citation>
    <scope>NUCLEOTIDE SEQUENCE</scope>
    <source>
        <strain evidence="13">CF00136</strain>
    </source>
</reference>
<feature type="transmembrane region" description="Helical" evidence="11">
    <location>
        <begin position="446"/>
        <end position="466"/>
    </location>
</feature>
<comment type="caution">
    <text evidence="13">The sequence shown here is derived from an EMBL/GenBank/DDBJ whole genome shotgun (WGS) entry which is preliminary data.</text>
</comment>
<dbReference type="InterPro" id="IPR050562">
    <property type="entry name" value="FAD_mOase_fung"/>
</dbReference>
<dbReference type="AlphaFoldDB" id="A0A9W8VB58"/>
<keyword evidence="6" id="KW-0274">FAD</keyword>
<dbReference type="PANTHER" id="PTHR47356:SF2">
    <property type="entry name" value="FAD-BINDING DOMAIN-CONTAINING PROTEIN-RELATED"/>
    <property type="match status" value="1"/>
</dbReference>
<evidence type="ECO:0000259" key="12">
    <source>
        <dbReference type="Pfam" id="PF01494"/>
    </source>
</evidence>
<feature type="transmembrane region" description="Helical" evidence="11">
    <location>
        <begin position="497"/>
        <end position="516"/>
    </location>
</feature>
<keyword evidence="4" id="KW-0285">Flavoprotein</keyword>
<proteinExistence type="inferred from homology"/>
<feature type="transmembrane region" description="Helical" evidence="11">
    <location>
        <begin position="678"/>
        <end position="700"/>
    </location>
</feature>
<feature type="transmembrane region" description="Helical" evidence="11">
    <location>
        <begin position="639"/>
        <end position="658"/>
    </location>
</feature>
<feature type="transmembrane region" description="Helical" evidence="11">
    <location>
        <begin position="565"/>
        <end position="586"/>
    </location>
</feature>
<evidence type="ECO:0000313" key="13">
    <source>
        <dbReference type="EMBL" id="KAJ4248457.1"/>
    </source>
</evidence>
<evidence type="ECO:0000256" key="3">
    <source>
        <dbReference type="ARBA" id="ARBA00007992"/>
    </source>
</evidence>
<evidence type="ECO:0000256" key="7">
    <source>
        <dbReference type="ARBA" id="ARBA00022989"/>
    </source>
</evidence>